<dbReference type="Gene3D" id="6.10.280.70">
    <property type="match status" value="1"/>
</dbReference>
<keyword evidence="7" id="KW-0406">Ion transport</keyword>
<comment type="subcellular location">
    <subcellularLocation>
        <location evidence="1">Mitochondrion inner membrane</location>
    </subcellularLocation>
</comment>
<keyword evidence="3" id="KW-0813">Transport</keyword>
<organism evidence="11 12">
    <name type="scientific">Danaus chrysippus</name>
    <name type="common">African queen</name>
    <dbReference type="NCBI Taxonomy" id="151541"/>
    <lineage>
        <taxon>Eukaryota</taxon>
        <taxon>Metazoa</taxon>
        <taxon>Ecdysozoa</taxon>
        <taxon>Arthropoda</taxon>
        <taxon>Hexapoda</taxon>
        <taxon>Insecta</taxon>
        <taxon>Pterygota</taxon>
        <taxon>Neoptera</taxon>
        <taxon>Endopterygota</taxon>
        <taxon>Lepidoptera</taxon>
        <taxon>Glossata</taxon>
        <taxon>Ditrysia</taxon>
        <taxon>Papilionoidea</taxon>
        <taxon>Nymphalidae</taxon>
        <taxon>Danainae</taxon>
        <taxon>Danaini</taxon>
        <taxon>Danaina</taxon>
        <taxon>Danaus</taxon>
        <taxon>Anosia</taxon>
    </lineage>
</organism>
<keyword evidence="8" id="KW-0496">Mitochondrion</keyword>
<dbReference type="Proteomes" id="UP000789524">
    <property type="component" value="Unassembled WGS sequence"/>
</dbReference>
<comment type="similarity">
    <text evidence="2">Belongs to the ATPase d subunit family.</text>
</comment>
<evidence type="ECO:0000256" key="1">
    <source>
        <dbReference type="ARBA" id="ARBA00004273"/>
    </source>
</evidence>
<feature type="transmembrane region" description="Helical" evidence="10">
    <location>
        <begin position="229"/>
        <end position="249"/>
    </location>
</feature>
<keyword evidence="10" id="KW-0812">Transmembrane</keyword>
<evidence type="ECO:0000256" key="7">
    <source>
        <dbReference type="ARBA" id="ARBA00023065"/>
    </source>
</evidence>
<keyword evidence="9 10" id="KW-0472">Membrane</keyword>
<dbReference type="GO" id="GO:0015986">
    <property type="term" value="P:proton motive force-driven ATP synthesis"/>
    <property type="evidence" value="ECO:0007669"/>
    <property type="project" value="InterPro"/>
</dbReference>
<evidence type="ECO:0000256" key="3">
    <source>
        <dbReference type="ARBA" id="ARBA00022448"/>
    </source>
</evidence>
<evidence type="ECO:0000256" key="9">
    <source>
        <dbReference type="ARBA" id="ARBA00023136"/>
    </source>
</evidence>
<comment type="caution">
    <text evidence="11">The sequence shown here is derived from an EMBL/GenBank/DDBJ whole genome shotgun (WGS) entry which is preliminary data.</text>
</comment>
<protein>
    <submittedName>
        <fullName evidence="11">(African queen) hypothetical protein</fullName>
    </submittedName>
</protein>
<proteinExistence type="inferred from homology"/>
<dbReference type="InterPro" id="IPR036228">
    <property type="entry name" value="ATP_synth_F0_dsu_sf_mt"/>
</dbReference>
<dbReference type="PANTHER" id="PTHR12700">
    <property type="entry name" value="ATP SYNTHASE SUBUNIT D, MITOCHONDRIAL"/>
    <property type="match status" value="1"/>
</dbReference>
<evidence type="ECO:0000256" key="8">
    <source>
        <dbReference type="ARBA" id="ARBA00023128"/>
    </source>
</evidence>
<dbReference type="GO" id="GO:0015078">
    <property type="term" value="F:proton transmembrane transporter activity"/>
    <property type="evidence" value="ECO:0007669"/>
    <property type="project" value="InterPro"/>
</dbReference>
<evidence type="ECO:0000256" key="6">
    <source>
        <dbReference type="ARBA" id="ARBA00022792"/>
    </source>
</evidence>
<keyword evidence="5" id="KW-0375">Hydrogen ion transport</keyword>
<evidence type="ECO:0000313" key="11">
    <source>
        <dbReference type="EMBL" id="CAG9565468.1"/>
    </source>
</evidence>
<evidence type="ECO:0000256" key="5">
    <source>
        <dbReference type="ARBA" id="ARBA00022781"/>
    </source>
</evidence>
<dbReference type="SUPFAM" id="SSF161065">
    <property type="entry name" value="ATP synthase D chain-like"/>
    <property type="match status" value="1"/>
</dbReference>
<dbReference type="Pfam" id="PF05873">
    <property type="entry name" value="Mt_ATP-synt_D"/>
    <property type="match status" value="1"/>
</dbReference>
<keyword evidence="6" id="KW-0999">Mitochondrion inner membrane</keyword>
<keyword evidence="4" id="KW-0138">CF(0)</keyword>
<dbReference type="AlphaFoldDB" id="A0A8J2QSV6"/>
<accession>A0A8J2QSV6</accession>
<dbReference type="GO" id="GO:0045259">
    <property type="term" value="C:proton-transporting ATP synthase complex"/>
    <property type="evidence" value="ECO:0007669"/>
    <property type="project" value="UniProtKB-KW"/>
</dbReference>
<evidence type="ECO:0000313" key="12">
    <source>
        <dbReference type="Proteomes" id="UP000789524"/>
    </source>
</evidence>
<dbReference type="GO" id="GO:0005743">
    <property type="term" value="C:mitochondrial inner membrane"/>
    <property type="evidence" value="ECO:0007669"/>
    <property type="project" value="UniProtKB-SubCell"/>
</dbReference>
<gene>
    <name evidence="11" type="ORF">DCHRY22_LOCUS6299</name>
</gene>
<evidence type="ECO:0000256" key="10">
    <source>
        <dbReference type="SAM" id="Phobius"/>
    </source>
</evidence>
<keyword evidence="10" id="KW-1133">Transmembrane helix</keyword>
<dbReference type="EMBL" id="CAKASE010000053">
    <property type="protein sequence ID" value="CAG9565468.1"/>
    <property type="molecule type" value="Genomic_DNA"/>
</dbReference>
<sequence length="254" mass="29581">MAKRFTKPTVNWVEFEKRVPPEQKAKFLAFKAKADVYLRRVQANPPQPPKIDWETYQKIVPISGLVDKFKTAYEQLQIPYPTDCLSTKVDEQWKTLEPEIKKFCDDMQKHIEVTKKELSRLNALPKVEDITLEMYYDLYPKDALDPINRPTMWPHTPEEQIGYKPPEKKVEEQKKKCYMNFSNNKNSLAVLTINGNCPHVWMKKGCLLYIASRSGPETLAKKSLGKLRLIIGLSYIYFWLYYAGNWTLIGGARG</sequence>
<dbReference type="InterPro" id="IPR008689">
    <property type="entry name" value="ATP_synth_F0_dsu_mt"/>
</dbReference>
<reference evidence="11" key="1">
    <citation type="submission" date="2021-09" db="EMBL/GenBank/DDBJ databases">
        <authorList>
            <person name="Martin H S."/>
        </authorList>
    </citation>
    <scope>NUCLEOTIDE SEQUENCE</scope>
</reference>
<name>A0A8J2QSV6_9NEOP</name>
<evidence type="ECO:0000256" key="4">
    <source>
        <dbReference type="ARBA" id="ARBA00022547"/>
    </source>
</evidence>
<dbReference type="OrthoDB" id="35799at2759"/>
<evidence type="ECO:0000256" key="2">
    <source>
        <dbReference type="ARBA" id="ARBA00006842"/>
    </source>
</evidence>
<keyword evidence="12" id="KW-1185">Reference proteome</keyword>